<keyword evidence="1" id="KW-0812">Transmembrane</keyword>
<keyword evidence="1" id="KW-0472">Membrane</keyword>
<dbReference type="EMBL" id="AHOR02000053">
    <property type="protein sequence ID" value="EMF80472.1"/>
    <property type="molecule type" value="Genomic_DNA"/>
</dbReference>
<evidence type="ECO:0008006" key="4">
    <source>
        <dbReference type="Google" id="ProtNLM"/>
    </source>
</evidence>
<dbReference type="NCBIfam" id="NF047475">
    <property type="entry name" value="GDSL_LA_2490"/>
    <property type="match status" value="1"/>
</dbReference>
<evidence type="ECO:0000256" key="1">
    <source>
        <dbReference type="SAM" id="Phobius"/>
    </source>
</evidence>
<dbReference type="SUPFAM" id="SSF52266">
    <property type="entry name" value="SGNH hydrolase"/>
    <property type="match status" value="1"/>
</dbReference>
<name>M3FJ42_9LEPT</name>
<proteinExistence type="predicted"/>
<protein>
    <recommendedName>
        <fullName evidence="4">GDSL-like lipase/acylhydrolase family protein</fullName>
    </recommendedName>
</protein>
<organism evidence="2 3">
    <name type="scientific">Leptospira weilii serovar Topaz str. LT2116</name>
    <dbReference type="NCBI Taxonomy" id="1088540"/>
    <lineage>
        <taxon>Bacteria</taxon>
        <taxon>Pseudomonadati</taxon>
        <taxon>Spirochaetota</taxon>
        <taxon>Spirochaetia</taxon>
        <taxon>Leptospirales</taxon>
        <taxon>Leptospiraceae</taxon>
        <taxon>Leptospira</taxon>
    </lineage>
</organism>
<sequence length="490" mass="56533">MTDEKGLDLRLNYLRNQHELILTLKEKDRIRLPDKPYIPTFPLSMKGFFSWAGRALVFFILALIGTEILLNLLKSPSLQFYRDQKLLHRYNPVYYVDLAPDQDIYIRHFAGKWEGRFRTNSLGMRGLEEPDLNKPQLACLGDSLVMGFGVSDEDTFCHLLNGIELKGGARQTLNLAVDAYGSLGALRRLKDMAPQLKNLKEVLFFVSGNDFTIPEELRAKGILPDDEIDEIRNRDPNFNRNFRIQFELSRASYTLQALKLAFEQLKVQYGFTLFRLRSEWNSTGLSSASTAEQTPAKYMKDSFFRISETKCDPAKKDIFEKANVPAVLSPDGMSKEEYKRKYCPEPIPDYFSCREKEPPLSSLEPLPKITQQAYDEMVEYTRSQGIRLIVVLMPIQVEEIFCRNRGLYHPLENYALRAAAYFEKKKIPVLKLRKETGEMCGEVIETAKGKKFSGIRDYFIPEDGHLTVFGNRWARRALEKQLKELEKNAL</sequence>
<gene>
    <name evidence="2" type="ORF">LEP1GSC188_5166</name>
</gene>
<accession>M3FJ42</accession>
<dbReference type="Proteomes" id="UP000011770">
    <property type="component" value="Unassembled WGS sequence"/>
</dbReference>
<feature type="transmembrane region" description="Helical" evidence="1">
    <location>
        <begin position="51"/>
        <end position="73"/>
    </location>
</feature>
<keyword evidence="1" id="KW-1133">Transmembrane helix</keyword>
<evidence type="ECO:0000313" key="2">
    <source>
        <dbReference type="EMBL" id="EMF80472.1"/>
    </source>
</evidence>
<dbReference type="AlphaFoldDB" id="M3FJ42"/>
<comment type="caution">
    <text evidence="2">The sequence shown here is derived from an EMBL/GenBank/DDBJ whole genome shotgun (WGS) entry which is preliminary data.</text>
</comment>
<evidence type="ECO:0000313" key="3">
    <source>
        <dbReference type="Proteomes" id="UP000011770"/>
    </source>
</evidence>
<reference evidence="2 3" key="1">
    <citation type="submission" date="2013-01" db="EMBL/GenBank/DDBJ databases">
        <authorList>
            <person name="Harkins D.M."/>
            <person name="Durkin A.S."/>
            <person name="Brinkac L.M."/>
            <person name="Haft D.H."/>
            <person name="Selengut J.D."/>
            <person name="Sanka R."/>
            <person name="DePew J."/>
            <person name="Purushe J."/>
            <person name="Tulsiani S.M."/>
            <person name="Graham G.C."/>
            <person name="Burns M.-A."/>
            <person name="Dohnt M.F."/>
            <person name="Smythe L.D."/>
            <person name="McKay D.B."/>
            <person name="Craig S.B."/>
            <person name="Vinetz J.M."/>
            <person name="Sutton G.G."/>
            <person name="Nierman W.C."/>
            <person name="Fouts D.E."/>
        </authorList>
    </citation>
    <scope>NUCLEOTIDE SEQUENCE [LARGE SCALE GENOMIC DNA]</scope>
    <source>
        <strain evidence="2 3">LT2116</strain>
    </source>
</reference>